<evidence type="ECO:0000256" key="1">
    <source>
        <dbReference type="SAM" id="MobiDB-lite"/>
    </source>
</evidence>
<dbReference type="Proteomes" id="UP000695007">
    <property type="component" value="Unplaced"/>
</dbReference>
<dbReference type="Pfam" id="PF03417">
    <property type="entry name" value="AAT"/>
    <property type="match status" value="1"/>
</dbReference>
<evidence type="ECO:0000259" key="2">
    <source>
        <dbReference type="Pfam" id="PF03417"/>
    </source>
</evidence>
<dbReference type="InterPro" id="IPR047801">
    <property type="entry name" value="Peptidase_C45"/>
</dbReference>
<sequence length="407" mass="46243">MNDIGAVPNGRSGSQFSHSGSQDEARRNVVPIIYTRGTHYEIGFDIGRTFAKMIQDFVHRYRPLNEVYLSVYNTEPGRKVYEETLECVKKQYPQYVREMEGTADGSEVPFYKLFLMHIDDIMPNVAANGLQGNTNAVGCSSIICNQPGQEILGHNEDALRETMNHWYLVDAHIIELGYQEEKFTSLSYAGFLPGYTMGYNHHGLVYSINTLSAKTLRSGRTPRYFMTRALLGVENYVQAQECLRNEGYGAAEGFSVNMTFLDQEGDRMFHNAEVGPVEVGEMSSQLSMQTASPGENLFHCNKYLRLKVAEVEGLIIDSSIHRMQAINRHSPPKNRKEIMEILSDQTDDDFRVYQDIRPDDYVKTIATGIFDCIAKTWSIYTDKPNTNEPVVVLPLQLKDTNSIFYRK</sequence>
<dbReference type="NCBIfam" id="NF040521">
    <property type="entry name" value="C45_proenzyme"/>
    <property type="match status" value="1"/>
</dbReference>
<gene>
    <name evidence="4" type="primary">LOC105360318</name>
</gene>
<dbReference type="Gene3D" id="1.10.10.2120">
    <property type="match status" value="1"/>
</dbReference>
<dbReference type="KEGG" id="csol:105360318"/>
<reference evidence="4" key="1">
    <citation type="submission" date="2025-08" db="UniProtKB">
        <authorList>
            <consortium name="RefSeq"/>
        </authorList>
    </citation>
    <scope>IDENTIFICATION</scope>
</reference>
<organism evidence="3 4">
    <name type="scientific">Ceratosolen solmsi marchali</name>
    <dbReference type="NCBI Taxonomy" id="326594"/>
    <lineage>
        <taxon>Eukaryota</taxon>
        <taxon>Metazoa</taxon>
        <taxon>Ecdysozoa</taxon>
        <taxon>Arthropoda</taxon>
        <taxon>Hexapoda</taxon>
        <taxon>Insecta</taxon>
        <taxon>Pterygota</taxon>
        <taxon>Neoptera</taxon>
        <taxon>Endopterygota</taxon>
        <taxon>Hymenoptera</taxon>
        <taxon>Apocrita</taxon>
        <taxon>Proctotrupomorpha</taxon>
        <taxon>Chalcidoidea</taxon>
        <taxon>Agaonidae</taxon>
        <taxon>Agaoninae</taxon>
        <taxon>Ceratosolen</taxon>
    </lineage>
</organism>
<dbReference type="CTD" id="136031962"/>
<feature type="domain" description="Peptidase C45 hydrolase" evidence="2">
    <location>
        <begin position="144"/>
        <end position="385"/>
    </location>
</feature>
<keyword evidence="3" id="KW-1185">Reference proteome</keyword>
<dbReference type="InterPro" id="IPR005079">
    <property type="entry name" value="Peptidase_C45_hydrolase"/>
</dbReference>
<dbReference type="GeneID" id="105360318"/>
<accession>A0AAJ6VMV6</accession>
<proteinExistence type="predicted"/>
<feature type="compositionally biased region" description="Polar residues" evidence="1">
    <location>
        <begin position="11"/>
        <end position="20"/>
    </location>
</feature>
<feature type="region of interest" description="Disordered" evidence="1">
    <location>
        <begin position="1"/>
        <end position="23"/>
    </location>
</feature>
<dbReference type="Gene3D" id="3.60.60.10">
    <property type="entry name" value="Penicillin V Acylase, Chain A"/>
    <property type="match status" value="1"/>
</dbReference>
<dbReference type="PANTHER" id="PTHR34180:SF1">
    <property type="entry name" value="BETA-ALANYL-DOPAMINE_CARCININE HYDROLASE"/>
    <property type="match status" value="1"/>
</dbReference>
<dbReference type="PANTHER" id="PTHR34180">
    <property type="entry name" value="PEPTIDASE C45"/>
    <property type="match status" value="1"/>
</dbReference>
<evidence type="ECO:0000313" key="4">
    <source>
        <dbReference type="RefSeq" id="XP_011495510.1"/>
    </source>
</evidence>
<name>A0AAJ6VMV6_9HYME</name>
<dbReference type="RefSeq" id="XP_011495510.1">
    <property type="nucleotide sequence ID" value="XM_011497208.1"/>
</dbReference>
<evidence type="ECO:0000313" key="3">
    <source>
        <dbReference type="Proteomes" id="UP000695007"/>
    </source>
</evidence>
<dbReference type="InterPro" id="IPR047794">
    <property type="entry name" value="C45_proenzyme-like"/>
</dbReference>
<dbReference type="AlphaFoldDB" id="A0AAJ6VMV6"/>
<protein>
    <submittedName>
        <fullName evidence="4">Uncharacterized protein LOC105360318</fullName>
    </submittedName>
</protein>